<evidence type="ECO:0000313" key="2">
    <source>
        <dbReference type="EMBL" id="MDX3025386.1"/>
    </source>
</evidence>
<name>A0ABU4MC08_9ACTN</name>
<keyword evidence="3" id="KW-1185">Reference proteome</keyword>
<dbReference type="RefSeq" id="WP_319167522.1">
    <property type="nucleotide sequence ID" value="NZ_CP122370.1"/>
</dbReference>
<evidence type="ECO:0000256" key="1">
    <source>
        <dbReference type="SAM" id="MobiDB-lite"/>
    </source>
</evidence>
<accession>A0ABU4MC08</accession>
<gene>
    <name evidence="2" type="ORF">PV666_47110</name>
</gene>
<protein>
    <submittedName>
        <fullName evidence="2">Uncharacterized protein</fullName>
    </submittedName>
</protein>
<evidence type="ECO:0000313" key="3">
    <source>
        <dbReference type="Proteomes" id="UP001272987"/>
    </source>
</evidence>
<feature type="region of interest" description="Disordered" evidence="1">
    <location>
        <begin position="32"/>
        <end position="55"/>
    </location>
</feature>
<reference evidence="2 3" key="1">
    <citation type="journal article" date="2023" name="Microb. Genom.">
        <title>Mesoterricola silvestris gen. nov., sp. nov., Mesoterricola sediminis sp. nov., Geothrix oryzae sp. nov., Geothrix edaphica sp. nov., Geothrix rubra sp. nov., and Geothrix limicola sp. nov., six novel members of Acidobacteriota isolated from soils.</title>
        <authorList>
            <person name="Weisberg A.J."/>
            <person name="Pearce E."/>
            <person name="Kramer C.G."/>
            <person name="Chang J.H."/>
            <person name="Clarke C.R."/>
        </authorList>
    </citation>
    <scope>NUCLEOTIDE SEQUENCE [LARGE SCALE GENOMIC DNA]</scope>
    <source>
        <strain evidence="2 3">NB05-1H</strain>
    </source>
</reference>
<comment type="caution">
    <text evidence="2">The sequence shown here is derived from an EMBL/GenBank/DDBJ whole genome shotgun (WGS) entry which is preliminary data.</text>
</comment>
<proteinExistence type="predicted"/>
<organism evidence="2 3">
    <name type="scientific">Streptomyces acidiscabies</name>
    <dbReference type="NCBI Taxonomy" id="42234"/>
    <lineage>
        <taxon>Bacteria</taxon>
        <taxon>Bacillati</taxon>
        <taxon>Actinomycetota</taxon>
        <taxon>Actinomycetes</taxon>
        <taxon>Kitasatosporales</taxon>
        <taxon>Streptomycetaceae</taxon>
        <taxon>Streptomyces</taxon>
    </lineage>
</organism>
<dbReference type="EMBL" id="JARAWP010000046">
    <property type="protein sequence ID" value="MDX3025386.1"/>
    <property type="molecule type" value="Genomic_DNA"/>
</dbReference>
<sequence>MDWMDTARELADDPLVRWVVGEGVRGIARRVRRRRPGAAAHSETGPAPAPNFQGAETPVTVTSESTTGKELAESLLQGVGNEQMRAATRLLGAHRGGFWLRRLLDQEAELTAAADKPVIDRSGTHPSIDWDAIGLLMLSRPSAFNGSSSELAVLEVAASLVTRCVVQLGQVIRAVDDTEFRLILRALQEAAYGEAR</sequence>
<dbReference type="Proteomes" id="UP001272987">
    <property type="component" value="Unassembled WGS sequence"/>
</dbReference>